<evidence type="ECO:0000313" key="3">
    <source>
        <dbReference type="Proteomes" id="UP001327093"/>
    </source>
</evidence>
<dbReference type="RefSeq" id="WP_324264843.1">
    <property type="nucleotide sequence ID" value="NZ_JAWLNX010000004.1"/>
</dbReference>
<organism evidence="2 3">
    <name type="scientific">Saccharopolyspora mangrovi</name>
    <dbReference type="NCBI Taxonomy" id="3082379"/>
    <lineage>
        <taxon>Bacteria</taxon>
        <taxon>Bacillati</taxon>
        <taxon>Actinomycetota</taxon>
        <taxon>Actinomycetes</taxon>
        <taxon>Pseudonocardiales</taxon>
        <taxon>Pseudonocardiaceae</taxon>
        <taxon>Saccharopolyspora</taxon>
    </lineage>
</organism>
<dbReference type="Proteomes" id="UP001327093">
    <property type="component" value="Unassembled WGS sequence"/>
</dbReference>
<keyword evidence="3" id="KW-1185">Reference proteome</keyword>
<proteinExistence type="predicted"/>
<feature type="region of interest" description="Disordered" evidence="1">
    <location>
        <begin position="1"/>
        <end position="21"/>
    </location>
</feature>
<protein>
    <submittedName>
        <fullName evidence="2">Uncharacterized protein</fullName>
    </submittedName>
</protein>
<reference evidence="2 3" key="1">
    <citation type="submission" date="2023-10" db="EMBL/GenBank/DDBJ databases">
        <title>Saccharopolyspora sp. nov., isolated from mangrove soil.</title>
        <authorList>
            <person name="Lu Y."/>
            <person name="Liu W."/>
        </authorList>
    </citation>
    <scope>NUCLEOTIDE SEQUENCE [LARGE SCALE GENOMIC DNA]</scope>
    <source>
        <strain evidence="2 3">S2-29</strain>
    </source>
</reference>
<accession>A0ABU6A7C6</accession>
<sequence length="108" mass="11149">MTDTPDSDVAPPRGGRAVVQVTPNPVTEPNQEVTITGHCGGGTGLQAVYAGLTENQVLEDVTIIDAGPDRFEAKAKLRHGIGHGAGPVVVDCGGELGSTILVTRVKHR</sequence>
<dbReference type="EMBL" id="JAWLNX010000004">
    <property type="protein sequence ID" value="MEB3367289.1"/>
    <property type="molecule type" value="Genomic_DNA"/>
</dbReference>
<name>A0ABU6A7C6_9PSEU</name>
<gene>
    <name evidence="2" type="ORF">R4I43_07715</name>
</gene>
<evidence type="ECO:0000313" key="2">
    <source>
        <dbReference type="EMBL" id="MEB3367289.1"/>
    </source>
</evidence>
<comment type="caution">
    <text evidence="2">The sequence shown here is derived from an EMBL/GenBank/DDBJ whole genome shotgun (WGS) entry which is preliminary data.</text>
</comment>
<evidence type="ECO:0000256" key="1">
    <source>
        <dbReference type="SAM" id="MobiDB-lite"/>
    </source>
</evidence>